<dbReference type="CDD" id="cd22581">
    <property type="entry name" value="SPOC_PPS-like"/>
    <property type="match status" value="1"/>
</dbReference>
<dbReference type="EMBL" id="VYZN01000065">
    <property type="protein sequence ID" value="KAE9524852.1"/>
    <property type="molecule type" value="Genomic_DNA"/>
</dbReference>
<dbReference type="InterPro" id="IPR029448">
    <property type="entry name" value="FANCD2"/>
</dbReference>
<feature type="compositionally biased region" description="Basic and acidic residues" evidence="22">
    <location>
        <begin position="625"/>
        <end position="644"/>
    </location>
</feature>
<feature type="compositionally biased region" description="Polar residues" evidence="22">
    <location>
        <begin position="1374"/>
        <end position="1385"/>
    </location>
</feature>
<keyword evidence="12" id="KW-0694">RNA-binding</keyword>
<evidence type="ECO:0000256" key="9">
    <source>
        <dbReference type="ARBA" id="ARBA00022833"/>
    </source>
</evidence>
<dbReference type="GO" id="GO:1990918">
    <property type="term" value="P:double-strand break repair involved in meiotic recombination"/>
    <property type="evidence" value="ECO:0007669"/>
    <property type="project" value="TreeGrafter"/>
</dbReference>
<evidence type="ECO:0000259" key="24">
    <source>
        <dbReference type="PROSITE" id="PS51192"/>
    </source>
</evidence>
<keyword evidence="5" id="KW-0547">Nucleotide-binding</keyword>
<evidence type="ECO:0000313" key="27">
    <source>
        <dbReference type="EMBL" id="KAE9524852.1"/>
    </source>
</evidence>
<evidence type="ECO:0000256" key="16">
    <source>
        <dbReference type="ARBA" id="ARBA00024357"/>
    </source>
</evidence>
<dbReference type="PANTHER" id="PTHR32086">
    <property type="entry name" value="FANCONI ANEMIA GROUP D2 PROTEIN"/>
    <property type="match status" value="1"/>
</dbReference>
<feature type="compositionally biased region" description="Basic and acidic residues" evidence="22">
    <location>
        <begin position="1103"/>
        <end position="1112"/>
    </location>
</feature>
<feature type="region of interest" description="Disordered" evidence="22">
    <location>
        <begin position="1357"/>
        <end position="1399"/>
    </location>
</feature>
<evidence type="ECO:0000256" key="6">
    <source>
        <dbReference type="ARBA" id="ARBA00022771"/>
    </source>
</evidence>
<dbReference type="PANTHER" id="PTHR32086:SF0">
    <property type="entry name" value="FANCONI ANEMIA GROUP D2 PROTEIN"/>
    <property type="match status" value="1"/>
</dbReference>
<dbReference type="InterPro" id="IPR019786">
    <property type="entry name" value="Zinc_finger_PHD-type_CS"/>
</dbReference>
<dbReference type="Pfam" id="PF14631">
    <property type="entry name" value="FancD2"/>
    <property type="match status" value="3"/>
</dbReference>
<feature type="compositionally biased region" description="Basic and acidic residues" evidence="22">
    <location>
        <begin position="529"/>
        <end position="543"/>
    </location>
</feature>
<dbReference type="Pfam" id="PF07744">
    <property type="entry name" value="SPOC"/>
    <property type="match status" value="1"/>
</dbReference>
<keyword evidence="28" id="KW-1185">Reference proteome</keyword>
<evidence type="ECO:0000256" key="18">
    <source>
        <dbReference type="ARBA" id="ARBA00093456"/>
    </source>
</evidence>
<dbReference type="Pfam" id="PF07533">
    <property type="entry name" value="BRK"/>
    <property type="match status" value="1"/>
</dbReference>
<feature type="region of interest" description="Disordered" evidence="22">
    <location>
        <begin position="766"/>
        <end position="801"/>
    </location>
</feature>
<dbReference type="CDD" id="cd15552">
    <property type="entry name" value="PHD_PHF3_like"/>
    <property type="match status" value="1"/>
</dbReference>
<feature type="region of interest" description="Disordered" evidence="22">
    <location>
        <begin position="470"/>
        <end position="492"/>
    </location>
</feature>
<dbReference type="FunFam" id="3.40.50.300:FF:000460">
    <property type="entry name" value="RNA helicase"/>
    <property type="match status" value="1"/>
</dbReference>
<dbReference type="InterPro" id="IPR013083">
    <property type="entry name" value="Znf_RING/FYVE/PHD"/>
</dbReference>
<evidence type="ECO:0000256" key="5">
    <source>
        <dbReference type="ARBA" id="ARBA00022741"/>
    </source>
</evidence>
<dbReference type="Pfam" id="PF13959">
    <property type="entry name" value="CTE_SPB4"/>
    <property type="match status" value="1"/>
</dbReference>
<feature type="region of interest" description="Disordered" evidence="22">
    <location>
        <begin position="1642"/>
        <end position="1683"/>
    </location>
</feature>
<dbReference type="InterPro" id="IPR011011">
    <property type="entry name" value="Znf_FYVE_PHD"/>
</dbReference>
<keyword evidence="7" id="KW-0378">Hydrolase</keyword>
<dbReference type="InterPro" id="IPR019787">
    <property type="entry name" value="Znf_PHD-finger"/>
</dbReference>
<dbReference type="PROSITE" id="PS50016">
    <property type="entry name" value="ZF_PHD_2"/>
    <property type="match status" value="1"/>
</dbReference>
<dbReference type="GO" id="GO:0005634">
    <property type="term" value="C:nucleus"/>
    <property type="evidence" value="ECO:0007669"/>
    <property type="project" value="UniProtKB-SubCell"/>
</dbReference>
<feature type="region of interest" description="Disordered" evidence="22">
    <location>
        <begin position="829"/>
        <end position="890"/>
    </location>
</feature>
<sequence length="3485" mass="394826">MSCSKITEKADEEPEDEEADDTLVVVVKPDGTVSIDQETFNRVLENKKETMNIIHFENSSNKGITTNPENGEPEINLTVQGFYPSISTKTFLSQANETSNVTTNTIYLDHCYYKDCPPNTSEITSDSQSTGIQQITNKLKKSNIVNIHEEIEEITVSMDESELNSSLCVLVEDINSGTPSTTKPNSTAESNLPNSKRMLNLRVGKNEKLRTKGPISLKNTMTKKKPVEIQSSQSGDKARVPKTVKRLLPMKTYQVRPPVQIRNNRQKKSDVIVDNVFSQANELIRQSSIEPKKYIQNQLMFKKNKDKIGITENSLDSSSTSTKHVTKLLDVPKLFSSPDINLDDNLTSIQTVNAELDPKITVVDKIDDITTMDNVVSNANDLDQVILNKEETGRVRKVSNRLKDNPVETTVTKTVEDILNDISSKIAIETEIIDEENLIDELADLNEDLNSSNFVAPSNSSHDLMNKLLSDDSLNQSDDNDSTTLGTADKSKGSTVVVYGKSGRTVTLPPIEIPKTRSLVKKENLDASIKEQVRQRRSSEKSINDYSEESDTDREGTMTSEDDPNRLWCVCRKPHNNRFMICCDTCEDWFHGKCVGITKALGEQMEARGVEWNCPPCKKKRTEDARKKSEEDKVTKKSEEEKKKIPSSKSPVKKTETKVVKIEPQSQQNCAQCKQILGDVAVGLFCNEKCLDQHIEESVAAIKACCTSDSPDIILFDKKNSRFITGEKAPKLSHLKQWIKENPAFQILKPGVPTIKLDKLNIRPHSNSKSIPITLKNPKKDNENRNKRPATSPDKHKAKEIKRDFDVSELLQPDKVKLVFVKKDSPKPILPQKELIKHTPPQKEPLKQTPQKEPIKHTTPQKEPIKNTPQKEPIKNTPQKEPIKNTFQKEPIKHNILQKEPIKHTIPQKEASKCTQPVTQIKSTSLSKTNNVQKVVKKKPDLVKKIEAIKEKKGEEQLRTNVRKSLLESLSSRISEEPELKTTEQNLEELISKIEEELYNQFNKWVTPYQLVRMTADEMASQELAEWRERENKHQIEMIRKTELDMMNQPKALLMKTHKGEEIIESKDNKETIVSELNPDIKVEEKKPQILLKLTKEKKKSKYKESSSVEHERRHHKSSRNRHKSHKDKKRRSRDHSKSRDMKNKKVEKNKVIKSAVEEQVPNNVEVRKDEDISDREPSSTVVIATPPRVEEEVGPIWKGTINFTDVARCDVIMSRLSGNVVGLEAELTLTVLECVGRIKQQTVWDYMGKLKKTGTKDIIVTKLKSSGMEQQMCYLSLYQYLSAKNRIAVIDSKPFPNIKDFYLFPLGCTSPVPQVLLPLDGPGLDEYRTHLLLGIIVRNSKKPWIPSWKPSENNYKPNINDTSSLPHLKPAFPTSSQDSYSPKESYTPPRSPTNKILSLPTPVLPISSVLTDDDLPYIPGEEEPYSPVDEDVPSLSDDINTTSSIQQQMEELTRKIENEKRVIQMMTASSQNSVLVDDNSLDPDEEVYSPTSELAPLTTEIQLPSNIKDILSAINTKELLSNEAESSKTTTDVEKKCRDPRQRISTAEPPPPGLEDEFTPPCNPDISLPPPNFSTTSYMPPINYIAPIPYPFPPPGYIPDAYPNQYGPQQPPPPPPPMVLDQGKYNNYNQPGYAYNTVQYQPPLPPPYPKTKKGSGFWGHGSSKNEPKKKKFKKSGDRRDKGSWRRLAIASIPSTGHISTIDVPRQTTKPNVLVSSVNFIGSSGSRKYSKVLSNTRFTNGSNPFKIPDTSRPPENFTLMAFSNWLPVFTLPGSSLELKIMAEDRKFSSLEGHVCENTLKGIEDMGFTVMTEIQAKTIPPLLEGRDLVGAAKTGSGKTLAFLIPAVELIYKLKFMPRNGTGCIIISPTRELSMQTYGVLKELMKHHHHTYGLMMGGANRQTEATKLSKGINIVVATPGRLLDHLQNSPDFLYKNLQCLIIDEADRILDIGFEEEIKQIINLLPKRRQTMLFSATKTPKTDALTTFALKKEPIYIGVDDSKDEATVDGLEQGYVGKQKQERRTTTFFQFCNAETGILLCTDVAARGLDIPLVDWIVQFDPPDDPKEYIHRVGRTARGEGSSGHALLILRPEELGFLQYLKKAKVPLNEFDFSWNKISDIQLQLEKLVAKNYFLHISAKEAFKSYVRAYDSHHLKQIFDVGTLDITKVAASFGFTTPPAVELNAKAVRPRKRHGGGGLGKFNNMNKGDKKFLDDFGSPRFLLECNFCNQCISDTLENFPDNRIMTQFNVTPGGRKFPKAVVENASSQLHKKSTNSSLNGSTPSMMSLTCTSTSLSENKSPESPSILDDFDHFPVINNTNTIVDNDVDEMTDCSQPLFNDGDDAVKEYKFLQNIKSKLSNDSEEIGEVDIVNKFFKEFEAYHNDKINLKVALSPYKTIPENKFQQQRDTLARLLLQVPQLQSNMIDFLFDKMAEINLEDTTLYVMSDIDIKRELILSIPDIVLDSEDHDALEDKLLRNDKELMATILETINQLNISKEELSLIQVDMIPVIHHTPSDILPALVRFLIKVYDRAVAERIVNGLRSELPFSTSEKVWIKIISQVQSHAEHIPLDVVIMFLAYSASFNIHSMKNTVLSIFKERLKNGFIRSEIIVKTFQIFTPVFKQYFEMFIDLFSNLLKATDHVSIEVVSSMVVNCFDNIDQCWCKWIVDELLVLLGTGNKGTIENVLNILTELTEKRIDKVQPLATRLMYVFMNKVHDFSTKDIAQVLDMLCKIAYSEGPDGINNCSVFQDEINIFVQKELCSLNIVSQRVGIIGAVMLIKHIVLLSPDEESISIDRSNDDILLTKKAKEAYSLIELLVTRTQSDTDSQILFFDQFSLMLFHGLPFDKTFMYAVSSVMKKNFQYSFLIAANDFNNENCLVDCSLTFCLDKELDEIIAVNLCPKVIGEMKKLDNAIVMGLQSCHSNALTSMFRLVRGLEREDLTEIDALLGCPLVMPTSKTIDEFEMLSPEQQTVVLIRLRTIVYLIKTIKKCLSVMYEPEYIPPFCYYGLNVEKPNFIKNKKKSLKSKKKNTNAKGKKTVNEKKIEDENDDVLENEVDLNIYNHYFRELDIDTWLILTQKFVVNPDPEQNEEFTPELGPSELRYLMEDNLLMSNDNILDAPGMFMPESCDMKHCVGLILKSLVVLFQWNDFESSNTDDLFKNALKKITNRPDLSSQSTQFKRPSCKKGLISDKIKYLKAFQDVILHLDAAVSLIRIIQILKTFTDEPENDVILRDTCWHFLTRQWYSMDGLEENGQKYNDQIKFLLEIYLQCHTDKRKKLVEIVDWLEEEVLGMETKTDKLKTLPTIKKLNFKILIKVILNSLLESVKNDLKTAESELDRLIVWQSAIYVMEKIGSILLLKLFLAEGMSVCQNLFKVRTKEVSKVVKDNALSNCLPNIRGILEALILKVKNVIVMNGCTDALFMGTMKNMDIKGDEIMSQNDSSNDSDDDDDDEDDEDKSEANDLIQLLGNDKSSNDEEDSDNNSSIL</sequence>
<dbReference type="CDD" id="cd18787">
    <property type="entry name" value="SF2_C_DEAD"/>
    <property type="match status" value="1"/>
</dbReference>
<dbReference type="GO" id="GO:0008270">
    <property type="term" value="F:zinc ion binding"/>
    <property type="evidence" value="ECO:0007669"/>
    <property type="project" value="UniProtKB-KW"/>
</dbReference>
<evidence type="ECO:0000259" key="23">
    <source>
        <dbReference type="PROSITE" id="PS50016"/>
    </source>
</evidence>
<evidence type="ECO:0000256" key="13">
    <source>
        <dbReference type="ARBA" id="ARBA00023015"/>
    </source>
</evidence>
<feature type="region of interest" description="Disordered" evidence="22">
    <location>
        <begin position="2261"/>
        <end position="2280"/>
    </location>
</feature>
<dbReference type="InterPro" id="IPR011545">
    <property type="entry name" value="DEAD/DEAH_box_helicase_dom"/>
</dbReference>
<feature type="region of interest" description="Disordered" evidence="22">
    <location>
        <begin position="3433"/>
        <end position="3485"/>
    </location>
</feature>
<comment type="caution">
    <text evidence="27">The sequence shown here is derived from an EMBL/GenBank/DDBJ whole genome shotgun (WGS) entry which is preliminary data.</text>
</comment>
<evidence type="ECO:0000256" key="7">
    <source>
        <dbReference type="ARBA" id="ARBA00022801"/>
    </source>
</evidence>
<feature type="region of interest" description="Disordered" evidence="22">
    <location>
        <begin position="625"/>
        <end position="657"/>
    </location>
</feature>
<dbReference type="InterPro" id="IPR014001">
    <property type="entry name" value="Helicase_ATP-bd"/>
</dbReference>
<accession>A0A6G0T2W9</accession>
<keyword evidence="9" id="KW-0862">Zinc</keyword>
<evidence type="ECO:0000256" key="3">
    <source>
        <dbReference type="ARBA" id="ARBA00022499"/>
    </source>
</evidence>
<dbReference type="InterPro" id="IPR044773">
    <property type="entry name" value="DDX18/Has1_DEADc"/>
</dbReference>
<dbReference type="GO" id="GO:0070182">
    <property type="term" value="F:DNA polymerase binding"/>
    <property type="evidence" value="ECO:0007669"/>
    <property type="project" value="TreeGrafter"/>
</dbReference>
<dbReference type="OrthoDB" id="10259640at2759"/>
<comment type="catalytic activity">
    <reaction evidence="17">
        <text>ATP + H2O = ADP + phosphate + H(+)</text>
        <dbReference type="Rhea" id="RHEA:13065"/>
        <dbReference type="ChEBI" id="CHEBI:15377"/>
        <dbReference type="ChEBI" id="CHEBI:15378"/>
        <dbReference type="ChEBI" id="CHEBI:30616"/>
        <dbReference type="ChEBI" id="CHEBI:43474"/>
        <dbReference type="ChEBI" id="CHEBI:456216"/>
        <dbReference type="EC" id="3.6.4.13"/>
    </reaction>
</comment>
<feature type="compositionally biased region" description="Basic and acidic residues" evidence="22">
    <location>
        <begin position="1136"/>
        <end position="1151"/>
    </location>
</feature>
<feature type="compositionally biased region" description="Basic and acidic residues" evidence="22">
    <location>
        <begin position="1166"/>
        <end position="1178"/>
    </location>
</feature>
<dbReference type="Proteomes" id="UP000475862">
    <property type="component" value="Unassembled WGS sequence"/>
</dbReference>
<dbReference type="CDD" id="cd17942">
    <property type="entry name" value="DEADc_DDX18"/>
    <property type="match status" value="1"/>
</dbReference>
<dbReference type="SUPFAM" id="SSF160481">
    <property type="entry name" value="BRK domain-like"/>
    <property type="match status" value="1"/>
</dbReference>
<dbReference type="SUPFAM" id="SSF57903">
    <property type="entry name" value="FYVE/PHD zinc finger"/>
    <property type="match status" value="1"/>
</dbReference>
<feature type="coiled-coil region" evidence="21">
    <location>
        <begin position="1443"/>
        <end position="1470"/>
    </location>
</feature>
<evidence type="ECO:0000256" key="4">
    <source>
        <dbReference type="ARBA" id="ARBA00022723"/>
    </source>
</evidence>
<dbReference type="InterPro" id="IPR012921">
    <property type="entry name" value="SPOC_C"/>
</dbReference>
<evidence type="ECO:0000256" key="11">
    <source>
        <dbReference type="ARBA" id="ARBA00022843"/>
    </source>
</evidence>
<dbReference type="GO" id="GO:0005524">
    <property type="term" value="F:ATP binding"/>
    <property type="evidence" value="ECO:0007669"/>
    <property type="project" value="UniProtKB-KW"/>
</dbReference>
<dbReference type="PROSITE" id="PS01359">
    <property type="entry name" value="ZF_PHD_1"/>
    <property type="match status" value="1"/>
</dbReference>
<keyword evidence="21" id="KW-0175">Coiled coil</keyword>
<dbReference type="SMART" id="SM00510">
    <property type="entry name" value="TFS2M"/>
    <property type="match status" value="1"/>
</dbReference>
<dbReference type="InterPro" id="IPR025313">
    <property type="entry name" value="SPB4-like_CTE"/>
</dbReference>
<dbReference type="GO" id="GO:0003724">
    <property type="term" value="F:RNA helicase activity"/>
    <property type="evidence" value="ECO:0007669"/>
    <property type="project" value="UniProtKB-EC"/>
</dbReference>
<dbReference type="GO" id="GO:0000793">
    <property type="term" value="C:condensed chromosome"/>
    <property type="evidence" value="ECO:0007669"/>
    <property type="project" value="TreeGrafter"/>
</dbReference>
<dbReference type="GO" id="GO:0031573">
    <property type="term" value="P:mitotic intra-S DNA damage checkpoint signaling"/>
    <property type="evidence" value="ECO:0007669"/>
    <property type="project" value="TreeGrafter"/>
</dbReference>
<dbReference type="InterPro" id="IPR003618">
    <property type="entry name" value="TFIIS_cen_dom"/>
</dbReference>
<feature type="domain" description="Helicase ATP-binding" evidence="24">
    <location>
        <begin position="1818"/>
        <end position="1993"/>
    </location>
</feature>
<keyword evidence="11" id="KW-0832">Ubl conjugation</keyword>
<comment type="subcellular location">
    <subcellularLocation>
        <location evidence="1">Nucleus</location>
    </subcellularLocation>
</comment>
<dbReference type="Pfam" id="PF00271">
    <property type="entry name" value="Helicase_C"/>
    <property type="match status" value="1"/>
</dbReference>
<dbReference type="SMART" id="SM00490">
    <property type="entry name" value="HELICc"/>
    <property type="match status" value="1"/>
</dbReference>
<dbReference type="InterPro" id="IPR001965">
    <property type="entry name" value="Znf_PHD"/>
</dbReference>
<keyword evidence="15" id="KW-0539">Nucleus</keyword>
<dbReference type="GO" id="GO:0006351">
    <property type="term" value="P:DNA-templated transcription"/>
    <property type="evidence" value="ECO:0007669"/>
    <property type="project" value="InterPro"/>
</dbReference>
<dbReference type="InterPro" id="IPR027417">
    <property type="entry name" value="P-loop_NTPase"/>
</dbReference>
<dbReference type="InterPro" id="IPR014014">
    <property type="entry name" value="RNA_helicase_DEAD_Q_motif"/>
</dbReference>
<dbReference type="Gene3D" id="3.40.5.120">
    <property type="match status" value="1"/>
</dbReference>
<dbReference type="GO" id="GO:0010468">
    <property type="term" value="P:regulation of gene expression"/>
    <property type="evidence" value="ECO:0007669"/>
    <property type="project" value="UniProtKB-ARBA"/>
</dbReference>
<dbReference type="InterPro" id="IPR001650">
    <property type="entry name" value="Helicase_C-like"/>
</dbReference>
<organism evidence="27 28">
    <name type="scientific">Aphis glycines</name>
    <name type="common">Soybean aphid</name>
    <dbReference type="NCBI Taxonomy" id="307491"/>
    <lineage>
        <taxon>Eukaryota</taxon>
        <taxon>Metazoa</taxon>
        <taxon>Ecdysozoa</taxon>
        <taxon>Arthropoda</taxon>
        <taxon>Hexapoda</taxon>
        <taxon>Insecta</taxon>
        <taxon>Pterygota</taxon>
        <taxon>Neoptera</taxon>
        <taxon>Paraneoptera</taxon>
        <taxon>Hemiptera</taxon>
        <taxon>Sternorrhyncha</taxon>
        <taxon>Aphidomorpha</taxon>
        <taxon>Aphidoidea</taxon>
        <taxon>Aphididae</taxon>
        <taxon>Aphidini</taxon>
        <taxon>Aphis</taxon>
        <taxon>Aphis</taxon>
    </lineage>
</organism>
<evidence type="ECO:0000313" key="28">
    <source>
        <dbReference type="Proteomes" id="UP000475862"/>
    </source>
</evidence>
<dbReference type="SUPFAM" id="SSF46942">
    <property type="entry name" value="Elongation factor TFIIS domain 2"/>
    <property type="match status" value="1"/>
</dbReference>
<dbReference type="Gene3D" id="3.30.40.10">
    <property type="entry name" value="Zinc/RING finger domain, C3HC4 (zinc finger)"/>
    <property type="match status" value="1"/>
</dbReference>
<dbReference type="PROSITE" id="PS51195">
    <property type="entry name" value="Q_MOTIF"/>
    <property type="match status" value="1"/>
</dbReference>
<feature type="short sequence motif" description="Q motif" evidence="20">
    <location>
        <begin position="1787"/>
        <end position="1815"/>
    </location>
</feature>
<evidence type="ECO:0000256" key="21">
    <source>
        <dbReference type="SAM" id="Coils"/>
    </source>
</evidence>
<gene>
    <name evidence="27" type="ORF">AGLY_014902</name>
</gene>
<feature type="compositionally biased region" description="Basic residues" evidence="22">
    <location>
        <begin position="1113"/>
        <end position="1135"/>
    </location>
</feature>
<proteinExistence type="inferred from homology"/>
<name>A0A6G0T2W9_APHGL</name>
<feature type="domain" description="Helicase C-terminal" evidence="25">
    <location>
        <begin position="1954"/>
        <end position="2126"/>
    </location>
</feature>
<evidence type="ECO:0000256" key="19">
    <source>
        <dbReference type="PROSITE-ProRule" id="PRU00146"/>
    </source>
</evidence>
<keyword evidence="13" id="KW-0805">Transcription regulation</keyword>
<dbReference type="SMART" id="SM00487">
    <property type="entry name" value="DEXDc"/>
    <property type="match status" value="1"/>
</dbReference>
<comment type="similarity">
    <text evidence="18">Belongs to the Fanconi anemia protein FANCD2 family.</text>
</comment>
<feature type="domain" description="DEAD-box RNA helicase Q" evidence="26">
    <location>
        <begin position="1787"/>
        <end position="1815"/>
    </location>
</feature>
<dbReference type="Pfam" id="PF00628">
    <property type="entry name" value="PHD"/>
    <property type="match status" value="1"/>
</dbReference>
<feature type="region of interest" description="Disordered" evidence="22">
    <location>
        <begin position="1"/>
        <end position="21"/>
    </location>
</feature>
<dbReference type="PROSITE" id="PS51192">
    <property type="entry name" value="HELICASE_ATP_BIND_1"/>
    <property type="match status" value="1"/>
</dbReference>
<feature type="compositionally biased region" description="Basic and acidic residues" evidence="22">
    <location>
        <begin position="1532"/>
        <end position="1543"/>
    </location>
</feature>
<dbReference type="GO" id="GO:0036297">
    <property type="term" value="P:interstrand cross-link repair"/>
    <property type="evidence" value="ECO:0007669"/>
    <property type="project" value="TreeGrafter"/>
</dbReference>
<dbReference type="SMART" id="SM00249">
    <property type="entry name" value="PHD"/>
    <property type="match status" value="1"/>
</dbReference>
<evidence type="ECO:0000259" key="25">
    <source>
        <dbReference type="PROSITE" id="PS51194"/>
    </source>
</evidence>
<dbReference type="Pfam" id="PF00270">
    <property type="entry name" value="DEAD"/>
    <property type="match status" value="1"/>
</dbReference>
<protein>
    <recommendedName>
        <fullName evidence="2">RNA helicase</fullName>
        <ecNumber evidence="2">3.6.4.13</ecNumber>
    </recommendedName>
</protein>
<evidence type="ECO:0000256" key="15">
    <source>
        <dbReference type="ARBA" id="ARBA00023242"/>
    </source>
</evidence>
<evidence type="ECO:0000256" key="2">
    <source>
        <dbReference type="ARBA" id="ARBA00012552"/>
    </source>
</evidence>
<keyword evidence="3" id="KW-1017">Isopeptide bond</keyword>
<dbReference type="SUPFAM" id="SSF52540">
    <property type="entry name" value="P-loop containing nucleoside triphosphate hydrolases"/>
    <property type="match status" value="2"/>
</dbReference>
<keyword evidence="8" id="KW-0347">Helicase</keyword>
<feature type="region of interest" description="Disordered" evidence="22">
    <location>
        <begin position="529"/>
        <end position="561"/>
    </location>
</feature>
<dbReference type="EC" id="3.6.4.13" evidence="2"/>
<feature type="compositionally biased region" description="Acidic residues" evidence="22">
    <location>
        <begin position="10"/>
        <end position="21"/>
    </location>
</feature>
<evidence type="ECO:0000256" key="14">
    <source>
        <dbReference type="ARBA" id="ARBA00023163"/>
    </source>
</evidence>
<dbReference type="Gene3D" id="3.40.50.300">
    <property type="entry name" value="P-loop containing nucleotide triphosphate hydrolases"/>
    <property type="match status" value="2"/>
</dbReference>
<keyword evidence="10" id="KW-0067">ATP-binding</keyword>
<feature type="region of interest" description="Disordered" evidence="22">
    <location>
        <begin position="1092"/>
        <end position="1180"/>
    </location>
</feature>
<dbReference type="InterPro" id="IPR037259">
    <property type="entry name" value="BRK_sf"/>
</dbReference>
<dbReference type="GO" id="GO:0016787">
    <property type="term" value="F:hydrolase activity"/>
    <property type="evidence" value="ECO:0007669"/>
    <property type="project" value="UniProtKB-KW"/>
</dbReference>
<dbReference type="GO" id="GO:0003723">
    <property type="term" value="F:RNA binding"/>
    <property type="evidence" value="ECO:0007669"/>
    <property type="project" value="UniProtKB-KW"/>
</dbReference>
<reference evidence="27 28" key="1">
    <citation type="submission" date="2019-08" db="EMBL/GenBank/DDBJ databases">
        <title>The genome of the soybean aphid Biotype 1, its phylome, world population structure and adaptation to the North American continent.</title>
        <authorList>
            <person name="Giordano R."/>
            <person name="Donthu R.K."/>
            <person name="Hernandez A.G."/>
            <person name="Wright C.L."/>
            <person name="Zimin A.V."/>
        </authorList>
    </citation>
    <scope>NUCLEOTIDE SEQUENCE [LARGE SCALE GENOMIC DNA]</scope>
    <source>
        <tissue evidence="27">Whole aphids</tissue>
    </source>
</reference>
<evidence type="ECO:0000256" key="17">
    <source>
        <dbReference type="ARBA" id="ARBA00047984"/>
    </source>
</evidence>
<evidence type="ECO:0000259" key="26">
    <source>
        <dbReference type="PROSITE" id="PS51195"/>
    </source>
</evidence>
<dbReference type="InterPro" id="IPR036575">
    <property type="entry name" value="TFIIS_cen_dom_sf"/>
</dbReference>
<evidence type="ECO:0000256" key="1">
    <source>
        <dbReference type="ARBA" id="ARBA00004123"/>
    </source>
</evidence>
<comment type="similarity">
    <text evidence="16">Belongs to the DEAD box helicase family. DDX18/HAS1 subfamily.</text>
</comment>
<evidence type="ECO:0000256" key="10">
    <source>
        <dbReference type="ARBA" id="ARBA00022840"/>
    </source>
</evidence>
<evidence type="ECO:0000256" key="12">
    <source>
        <dbReference type="ARBA" id="ARBA00022884"/>
    </source>
</evidence>
<evidence type="ECO:0000256" key="20">
    <source>
        <dbReference type="PROSITE-ProRule" id="PRU00552"/>
    </source>
</evidence>
<feature type="compositionally biased region" description="Acidic residues" evidence="22">
    <location>
        <begin position="3442"/>
        <end position="3456"/>
    </location>
</feature>
<keyword evidence="4" id="KW-0479">Metal-binding</keyword>
<feature type="compositionally biased region" description="Polar residues" evidence="22">
    <location>
        <begin position="2261"/>
        <end position="2277"/>
    </location>
</feature>
<evidence type="ECO:0000256" key="22">
    <source>
        <dbReference type="SAM" id="MobiDB-lite"/>
    </source>
</evidence>
<dbReference type="PROSITE" id="PS51194">
    <property type="entry name" value="HELICASE_CTER"/>
    <property type="match status" value="1"/>
</dbReference>
<dbReference type="SMART" id="SM01178">
    <property type="entry name" value="DUF4217"/>
    <property type="match status" value="1"/>
</dbReference>
<dbReference type="PROSITE" id="PS00039">
    <property type="entry name" value="DEAD_ATP_HELICASE"/>
    <property type="match status" value="1"/>
</dbReference>
<keyword evidence="6 19" id="KW-0863">Zinc-finger</keyword>
<dbReference type="InterPro" id="IPR000629">
    <property type="entry name" value="RNA-helicase_DEAD-box_CS"/>
</dbReference>
<feature type="compositionally biased region" description="Polar residues" evidence="22">
    <location>
        <begin position="1357"/>
        <end position="1366"/>
    </location>
</feature>
<evidence type="ECO:0000256" key="8">
    <source>
        <dbReference type="ARBA" id="ARBA00022806"/>
    </source>
</evidence>
<dbReference type="InterPro" id="IPR006576">
    <property type="entry name" value="BRK_domain"/>
</dbReference>
<dbReference type="GO" id="GO:0007129">
    <property type="term" value="P:homologous chromosome pairing at meiosis"/>
    <property type="evidence" value="ECO:0007669"/>
    <property type="project" value="TreeGrafter"/>
</dbReference>
<keyword evidence="14" id="KW-0804">Transcription</keyword>
<feature type="region of interest" description="Disordered" evidence="22">
    <location>
        <begin position="1523"/>
        <end position="1564"/>
    </location>
</feature>
<feature type="domain" description="PHD-type" evidence="23">
    <location>
        <begin position="566"/>
        <end position="620"/>
    </location>
</feature>